<reference evidence="2 3" key="1">
    <citation type="journal article" date="2020" name="Nature">
        <title>Six reference-quality genomes reveal evolution of bat adaptations.</title>
        <authorList>
            <person name="Jebb D."/>
            <person name="Huang Z."/>
            <person name="Pippel M."/>
            <person name="Hughes G.M."/>
            <person name="Lavrichenko K."/>
            <person name="Devanna P."/>
            <person name="Winkler S."/>
            <person name="Jermiin L.S."/>
            <person name="Skirmuntt E.C."/>
            <person name="Katzourakis A."/>
            <person name="Burkitt-Gray L."/>
            <person name="Ray D.A."/>
            <person name="Sullivan K.A.M."/>
            <person name="Roscito J.G."/>
            <person name="Kirilenko B.M."/>
            <person name="Davalos L.M."/>
            <person name="Corthals A.P."/>
            <person name="Power M.L."/>
            <person name="Jones G."/>
            <person name="Ransome R.D."/>
            <person name="Dechmann D.K.N."/>
            <person name="Locatelli A.G."/>
            <person name="Puechmaille S.J."/>
            <person name="Fedrigo O."/>
            <person name="Jarvis E.D."/>
            <person name="Hiller M."/>
            <person name="Vernes S.C."/>
            <person name="Myers E.W."/>
            <person name="Teeling E.C."/>
        </authorList>
    </citation>
    <scope>NUCLEOTIDE SEQUENCE [LARGE SCALE GENOMIC DNA]</scope>
    <source>
        <strain evidence="2">MRouAeg1</strain>
        <tissue evidence="2">Muscle</tissue>
    </source>
</reference>
<accession>A0A7J8IGM5</accession>
<proteinExistence type="predicted"/>
<keyword evidence="2" id="KW-0675">Receptor</keyword>
<dbReference type="AlphaFoldDB" id="A0A7J8IGM5"/>
<keyword evidence="3" id="KW-1185">Reference proteome</keyword>
<organism evidence="2 3">
    <name type="scientific">Rousettus aegyptiacus</name>
    <name type="common">Egyptian fruit bat</name>
    <name type="synonym">Pteropus aegyptiacus</name>
    <dbReference type="NCBI Taxonomy" id="9407"/>
    <lineage>
        <taxon>Eukaryota</taxon>
        <taxon>Metazoa</taxon>
        <taxon>Chordata</taxon>
        <taxon>Craniata</taxon>
        <taxon>Vertebrata</taxon>
        <taxon>Euteleostomi</taxon>
        <taxon>Mammalia</taxon>
        <taxon>Eutheria</taxon>
        <taxon>Laurasiatheria</taxon>
        <taxon>Chiroptera</taxon>
        <taxon>Yinpterochiroptera</taxon>
        <taxon>Pteropodoidea</taxon>
        <taxon>Pteropodidae</taxon>
        <taxon>Rousettinae</taxon>
        <taxon>Rousettus</taxon>
    </lineage>
</organism>
<dbReference type="Proteomes" id="UP000593571">
    <property type="component" value="Unassembled WGS sequence"/>
</dbReference>
<feature type="region of interest" description="Disordered" evidence="1">
    <location>
        <begin position="1"/>
        <end position="36"/>
    </location>
</feature>
<evidence type="ECO:0000313" key="3">
    <source>
        <dbReference type="Proteomes" id="UP000593571"/>
    </source>
</evidence>
<evidence type="ECO:0000313" key="2">
    <source>
        <dbReference type="EMBL" id="KAF6483767.1"/>
    </source>
</evidence>
<gene>
    <name evidence="2" type="ORF">HJG63_003102</name>
</gene>
<comment type="caution">
    <text evidence="2">The sequence shown here is derived from an EMBL/GenBank/DDBJ whole genome shotgun (WGS) entry which is preliminary data.</text>
</comment>
<sequence>MGNFARKLGGGGAGEEGPHVQARQGVGRGGCRGKQSAGRRWPVRIVLASLFSLILQQRPQGLGKFRSWAGGRSDPRAPGGSFLLPQKSGLQRAQGCERTRLPIWLLLSHGPAVLSLLPLLPLSTPRDTVRRVSAGWGRCVPCHPPPKS</sequence>
<name>A0A7J8IGM5_ROUAE</name>
<protein>
    <submittedName>
        <fullName evidence="2">Ciliary neurotrophic factor receptor</fullName>
    </submittedName>
</protein>
<evidence type="ECO:0000256" key="1">
    <source>
        <dbReference type="SAM" id="MobiDB-lite"/>
    </source>
</evidence>
<dbReference type="EMBL" id="JACASE010000003">
    <property type="protein sequence ID" value="KAF6483767.1"/>
    <property type="molecule type" value="Genomic_DNA"/>
</dbReference>